<accession>T1K0Z1</accession>
<dbReference type="GO" id="GO:0006364">
    <property type="term" value="P:rRNA processing"/>
    <property type="evidence" value="ECO:0007669"/>
    <property type="project" value="UniProtKB-KW"/>
</dbReference>
<keyword evidence="5" id="KW-0677">Repeat</keyword>
<evidence type="ECO:0000313" key="10">
    <source>
        <dbReference type="EnsemblMetazoa" id="tetur03g09600.1"/>
    </source>
</evidence>
<sequence length="525" mass="60178">MTDFKETSDVTIPKIKEPLTSDAFYWQHVLEQPKIVKEAGIIDKLDLNAFNNDLLVTSRDRISIYNVNNLELKRTYQSVSSRKVDFVRWASYRKTDCKLFTSSTDEGRINIFDVDNSKPLRVMSFNSPQAHTNSVRKSEFISYNQVISFSDDKHIKIWDIADGAMVQEIGSDESNTKTAHEDYIRAGCVFDQGSLLVASGSYDHTVKLWDIREKSLKPTHQFNLNNPVESLITRGTFLIAAASKTVKIIDLVAGKVMQTLPNLHSKTITTLWNYDDFWFTGSLDGIVKIFDTYFSLVTSLNFVPTQLLSMAVNSKAFSVGAADGTVISRRFKSKDNEEKVKELLNAHIIRKQQHQRYFQLQPDDEDFNEQFASMDDDTLVVKDMERKKLNLQSYDKKLKKYHHAKALDLTLQRAAKKPEIVVSMMQELSRRGTLRASLAGRDDQGFRCIANFLIKNIRDPRFNRVLVDVAIIFCDIYRSSIQSSKIQAELFKRMKDEVEAEEKCLKLMMNLSGQIDMLLNNSFSN</sequence>
<dbReference type="HOGENOM" id="CLU_021102_4_0_1"/>
<dbReference type="AlphaFoldDB" id="T1K0Z1"/>
<dbReference type="PROSITE" id="PS50082">
    <property type="entry name" value="WD_REPEATS_2"/>
    <property type="match status" value="2"/>
</dbReference>
<gene>
    <name evidence="10" type="primary">107371963</name>
</gene>
<dbReference type="Pfam" id="PF00400">
    <property type="entry name" value="WD40"/>
    <property type="match status" value="3"/>
</dbReference>
<dbReference type="PANTHER" id="PTHR19924">
    <property type="entry name" value="UTP15 U3 SMALL NUCLEOLAR RNA-ASSOCIATED PROTEIN 15 FAMILY MEMBER"/>
    <property type="match status" value="1"/>
</dbReference>
<dbReference type="InterPro" id="IPR001680">
    <property type="entry name" value="WD40_rpt"/>
</dbReference>
<dbReference type="PROSITE" id="PS00678">
    <property type="entry name" value="WD_REPEATS_1"/>
    <property type="match status" value="1"/>
</dbReference>
<evidence type="ECO:0000256" key="5">
    <source>
        <dbReference type="ARBA" id="ARBA00022737"/>
    </source>
</evidence>
<evidence type="ECO:0000313" key="11">
    <source>
        <dbReference type="Proteomes" id="UP000015104"/>
    </source>
</evidence>
<proteinExistence type="predicted"/>
<dbReference type="OrthoDB" id="431715at2759"/>
<dbReference type="PANTHER" id="PTHR19924:SF26">
    <property type="entry name" value="U3 SMALL NUCLEOLAR RNA-ASSOCIATED PROTEIN 15 HOMOLOG"/>
    <property type="match status" value="1"/>
</dbReference>
<dbReference type="InterPro" id="IPR019775">
    <property type="entry name" value="WD40_repeat_CS"/>
</dbReference>
<dbReference type="Proteomes" id="UP000015104">
    <property type="component" value="Unassembled WGS sequence"/>
</dbReference>
<dbReference type="InterPro" id="IPR018983">
    <property type="entry name" value="U3_snoRNA-assocProt_15_C"/>
</dbReference>
<comment type="function">
    <text evidence="7">Ribosome biogenesis factor. Involved in nucleolar processing of pre-18S ribosomal RNA. Required for optimal pre-ribosomal RNA transcription by RNA polymerase I. Part of the small subunit (SSU) processome, first precursor of the small eukaryotic ribosomal subunit. During the assembly of the SSU processome in the nucleolus, many ribosome biogenesis factors, an RNA chaperone and ribosomal proteins associate with the nascent pre-rRNA and work in concert to generate RNA folding, modifications, rearrangements and cleavage as well as targeted degradation of pre-ribosomal RNA by the RNA exosome.</text>
</comment>
<dbReference type="InterPro" id="IPR036322">
    <property type="entry name" value="WD40_repeat_dom_sf"/>
</dbReference>
<evidence type="ECO:0000256" key="2">
    <source>
        <dbReference type="ARBA" id="ARBA00018260"/>
    </source>
</evidence>
<keyword evidence="11" id="KW-1185">Reference proteome</keyword>
<dbReference type="SMART" id="SM00320">
    <property type="entry name" value="WD40"/>
    <property type="match status" value="5"/>
</dbReference>
<keyword evidence="6" id="KW-0539">Nucleus</keyword>
<evidence type="ECO:0000256" key="8">
    <source>
        <dbReference type="PROSITE-ProRule" id="PRU00221"/>
    </source>
</evidence>
<dbReference type="OMA" id="ATYQVVH"/>
<name>T1K0Z1_TETUR</name>
<dbReference type="eggNOG" id="KOG0310">
    <property type="taxonomic scope" value="Eukaryota"/>
</dbReference>
<evidence type="ECO:0000256" key="3">
    <source>
        <dbReference type="ARBA" id="ARBA00022552"/>
    </source>
</evidence>
<dbReference type="PRINTS" id="PR00320">
    <property type="entry name" value="GPROTEINBRPT"/>
</dbReference>
<feature type="repeat" description="WD" evidence="8">
    <location>
        <begin position="128"/>
        <end position="168"/>
    </location>
</feature>
<evidence type="ECO:0000256" key="4">
    <source>
        <dbReference type="ARBA" id="ARBA00022574"/>
    </source>
</evidence>
<dbReference type="InterPro" id="IPR020472">
    <property type="entry name" value="WD40_PAC1"/>
</dbReference>
<organism evidence="10 11">
    <name type="scientific">Tetranychus urticae</name>
    <name type="common">Two-spotted spider mite</name>
    <dbReference type="NCBI Taxonomy" id="32264"/>
    <lineage>
        <taxon>Eukaryota</taxon>
        <taxon>Metazoa</taxon>
        <taxon>Ecdysozoa</taxon>
        <taxon>Arthropoda</taxon>
        <taxon>Chelicerata</taxon>
        <taxon>Arachnida</taxon>
        <taxon>Acari</taxon>
        <taxon>Acariformes</taxon>
        <taxon>Trombidiformes</taxon>
        <taxon>Prostigmata</taxon>
        <taxon>Eleutherengona</taxon>
        <taxon>Raphignathae</taxon>
        <taxon>Tetranychoidea</taxon>
        <taxon>Tetranychidae</taxon>
        <taxon>Tetranychus</taxon>
    </lineage>
</organism>
<evidence type="ECO:0000259" key="9">
    <source>
        <dbReference type="Pfam" id="PF09384"/>
    </source>
</evidence>
<keyword evidence="3" id="KW-0698">rRNA processing</keyword>
<comment type="subcellular location">
    <subcellularLocation>
        <location evidence="1">Nucleus</location>
        <location evidence="1">Nucleolus</location>
    </subcellularLocation>
</comment>
<dbReference type="KEGG" id="tut:107371963"/>
<dbReference type="InterPro" id="IPR015943">
    <property type="entry name" value="WD40/YVTN_repeat-like_dom_sf"/>
</dbReference>
<dbReference type="SUPFAM" id="SSF50978">
    <property type="entry name" value="WD40 repeat-like"/>
    <property type="match status" value="1"/>
</dbReference>
<feature type="repeat" description="WD" evidence="8">
    <location>
        <begin position="196"/>
        <end position="219"/>
    </location>
</feature>
<evidence type="ECO:0000256" key="1">
    <source>
        <dbReference type="ARBA" id="ARBA00004604"/>
    </source>
</evidence>
<dbReference type="EMBL" id="CAEY01001145">
    <property type="status" value="NOT_ANNOTATED_CDS"/>
    <property type="molecule type" value="Genomic_DNA"/>
</dbReference>
<evidence type="ECO:0000256" key="7">
    <source>
        <dbReference type="ARBA" id="ARBA00045437"/>
    </source>
</evidence>
<dbReference type="STRING" id="32264.T1K0Z1"/>
<dbReference type="GO" id="GO:0005730">
    <property type="term" value="C:nucleolus"/>
    <property type="evidence" value="ECO:0007669"/>
    <property type="project" value="UniProtKB-SubCell"/>
</dbReference>
<reference evidence="11" key="1">
    <citation type="submission" date="2011-08" db="EMBL/GenBank/DDBJ databases">
        <authorList>
            <person name="Rombauts S."/>
        </authorList>
    </citation>
    <scope>NUCLEOTIDE SEQUENCE</scope>
    <source>
        <strain evidence="11">London</strain>
    </source>
</reference>
<keyword evidence="4 8" id="KW-0853">WD repeat</keyword>
<protein>
    <recommendedName>
        <fullName evidence="2">U3 small nucleolar RNA-associated protein 15 homolog</fullName>
    </recommendedName>
</protein>
<reference evidence="10" key="2">
    <citation type="submission" date="2015-06" db="UniProtKB">
        <authorList>
            <consortium name="EnsemblMetazoa"/>
        </authorList>
    </citation>
    <scope>IDENTIFICATION</scope>
</reference>
<evidence type="ECO:0000256" key="6">
    <source>
        <dbReference type="ARBA" id="ARBA00023242"/>
    </source>
</evidence>
<dbReference type="Gene3D" id="2.130.10.10">
    <property type="entry name" value="YVTN repeat-like/Quinoprotein amine dehydrogenase"/>
    <property type="match status" value="2"/>
</dbReference>
<dbReference type="GO" id="GO:0045943">
    <property type="term" value="P:positive regulation of transcription by RNA polymerase I"/>
    <property type="evidence" value="ECO:0007669"/>
    <property type="project" value="TreeGrafter"/>
</dbReference>
<dbReference type="EnsemblMetazoa" id="tetur03g09600.1">
    <property type="protein sequence ID" value="tetur03g09600.1"/>
    <property type="gene ID" value="tetur03g09600"/>
</dbReference>
<dbReference type="Pfam" id="PF09384">
    <property type="entry name" value="UTP15_C"/>
    <property type="match status" value="1"/>
</dbReference>
<feature type="domain" description="U3 small nucleolar RNA-associated protein 15 C-terminal" evidence="9">
    <location>
        <begin position="376"/>
        <end position="518"/>
    </location>
</feature>